<feature type="region of interest" description="Disordered" evidence="2">
    <location>
        <begin position="189"/>
        <end position="208"/>
    </location>
</feature>
<name>A0A239B6W4_9ACTN</name>
<sequence>MALCLLLTASPAVAGERPEPRPGPPARVERLYAQAARAVQAYEDAERAVRRKRADLRLLHRAAAVERRRLDVLRDRIGAMARSEYRNGGLGPSARLLLTGRPDRLLEGATLARQGDHAQAALLAERMLAERRLAADTLAVDRTLAVLAREAHRKDALRRGIEARLQRARARLSARDLALMAHEGLSADCPRDLPPAPPRSSAAAHRQGAPHWVRPVAHYTLTARYDASGAHWAHRHTGQDFAVPPGTPVRAVGDGTVVVAACGDGFGNQIVVRHDDGYCTHYAHLSVLEVVPGQRVRAGERIGRSGNSGNSTGPHLHFEVRVTPQMGSSVAPLPWLARHGVRVGR</sequence>
<dbReference type="SUPFAM" id="SSF51261">
    <property type="entry name" value="Duplicated hybrid motif"/>
    <property type="match status" value="1"/>
</dbReference>
<dbReference type="AlphaFoldDB" id="A0A239B6W4"/>
<protein>
    <submittedName>
        <fullName evidence="4">Murein DD-endopeptidase MepM and murein hydrolase activator NlpD, contain LysM domain</fullName>
    </submittedName>
</protein>
<reference evidence="4 5" key="1">
    <citation type="submission" date="2017-06" db="EMBL/GenBank/DDBJ databases">
        <authorList>
            <person name="Kim H.J."/>
            <person name="Triplett B.A."/>
        </authorList>
    </citation>
    <scope>NUCLEOTIDE SEQUENCE [LARGE SCALE GENOMIC DNA]</scope>
    <source>
        <strain evidence="4 5">CGMCC 4.1858</strain>
    </source>
</reference>
<accession>A0A239B6W4</accession>
<dbReference type="PANTHER" id="PTHR21666">
    <property type="entry name" value="PEPTIDASE-RELATED"/>
    <property type="match status" value="1"/>
</dbReference>
<dbReference type="PANTHER" id="PTHR21666:SF270">
    <property type="entry name" value="MUREIN HYDROLASE ACTIVATOR ENVC"/>
    <property type="match status" value="1"/>
</dbReference>
<keyword evidence="4" id="KW-0378">Hydrolase</keyword>
<proteinExistence type="predicted"/>
<dbReference type="InterPro" id="IPR011055">
    <property type="entry name" value="Dup_hybrid_motif"/>
</dbReference>
<dbReference type="CDD" id="cd12797">
    <property type="entry name" value="M23_peptidase"/>
    <property type="match status" value="1"/>
</dbReference>
<dbReference type="InterPro" id="IPR050570">
    <property type="entry name" value="Cell_wall_metabolism_enzyme"/>
</dbReference>
<evidence type="ECO:0000256" key="2">
    <source>
        <dbReference type="SAM" id="MobiDB-lite"/>
    </source>
</evidence>
<dbReference type="InterPro" id="IPR016047">
    <property type="entry name" value="M23ase_b-sheet_dom"/>
</dbReference>
<dbReference type="EMBL" id="FZOF01000002">
    <property type="protein sequence ID" value="SNS03580.1"/>
    <property type="molecule type" value="Genomic_DNA"/>
</dbReference>
<keyword evidence="1" id="KW-0175">Coiled coil</keyword>
<dbReference type="Proteomes" id="UP000198280">
    <property type="component" value="Unassembled WGS sequence"/>
</dbReference>
<evidence type="ECO:0000313" key="5">
    <source>
        <dbReference type="Proteomes" id="UP000198280"/>
    </source>
</evidence>
<evidence type="ECO:0000313" key="4">
    <source>
        <dbReference type="EMBL" id="SNS03580.1"/>
    </source>
</evidence>
<gene>
    <name evidence="4" type="ORF">SAMN05216252_102422</name>
</gene>
<keyword evidence="5" id="KW-1185">Reference proteome</keyword>
<evidence type="ECO:0000259" key="3">
    <source>
        <dbReference type="Pfam" id="PF01551"/>
    </source>
</evidence>
<dbReference type="GO" id="GO:0004222">
    <property type="term" value="F:metalloendopeptidase activity"/>
    <property type="evidence" value="ECO:0007669"/>
    <property type="project" value="TreeGrafter"/>
</dbReference>
<feature type="domain" description="M23ase beta-sheet core" evidence="3">
    <location>
        <begin position="235"/>
        <end position="323"/>
    </location>
</feature>
<dbReference type="Gene3D" id="2.70.70.10">
    <property type="entry name" value="Glucose Permease (Domain IIA)"/>
    <property type="match status" value="1"/>
</dbReference>
<evidence type="ECO:0000256" key="1">
    <source>
        <dbReference type="SAM" id="Coils"/>
    </source>
</evidence>
<dbReference type="FunFam" id="2.70.70.10:FF:000013">
    <property type="entry name" value="Peptidase family M23"/>
    <property type="match status" value="1"/>
</dbReference>
<dbReference type="Pfam" id="PF01551">
    <property type="entry name" value="Peptidase_M23"/>
    <property type="match status" value="1"/>
</dbReference>
<feature type="coiled-coil region" evidence="1">
    <location>
        <begin position="28"/>
        <end position="62"/>
    </location>
</feature>
<organism evidence="4 5">
    <name type="scientific">Actinacidiphila glaucinigra</name>
    <dbReference type="NCBI Taxonomy" id="235986"/>
    <lineage>
        <taxon>Bacteria</taxon>
        <taxon>Bacillati</taxon>
        <taxon>Actinomycetota</taxon>
        <taxon>Actinomycetes</taxon>
        <taxon>Kitasatosporales</taxon>
        <taxon>Streptomycetaceae</taxon>
        <taxon>Actinacidiphila</taxon>
    </lineage>
</organism>